<reference evidence="7 8" key="1">
    <citation type="submission" date="2023-01" db="EMBL/GenBank/DDBJ databases">
        <title>Minimal conservation of predation-associated metabolite biosynthetic gene clusters underscores biosynthetic potential of Myxococcota including descriptions for ten novel species: Archangium lansinium sp. nov., Myxococcus landrumus sp. nov., Nannocystis bai.</title>
        <authorList>
            <person name="Ahearne A."/>
            <person name="Stevens C."/>
            <person name="Dowd S."/>
        </authorList>
    </citation>
    <scope>NUCLEOTIDE SEQUENCE [LARGE SCALE GENOMIC DNA]</scope>
    <source>
        <strain evidence="7 8">WIWO2</strain>
    </source>
</reference>
<evidence type="ECO:0000256" key="3">
    <source>
        <dbReference type="ARBA" id="ARBA00023002"/>
    </source>
</evidence>
<accession>A0ABT5CF65</accession>
<dbReference type="SUPFAM" id="SSF50022">
    <property type="entry name" value="ISP domain"/>
    <property type="match status" value="1"/>
</dbReference>
<dbReference type="PROSITE" id="PS51296">
    <property type="entry name" value="RIESKE"/>
    <property type="match status" value="1"/>
</dbReference>
<evidence type="ECO:0000256" key="2">
    <source>
        <dbReference type="ARBA" id="ARBA00022723"/>
    </source>
</evidence>
<dbReference type="InterPro" id="IPR017941">
    <property type="entry name" value="Rieske_2Fe-2S"/>
</dbReference>
<dbReference type="SUPFAM" id="SSF55961">
    <property type="entry name" value="Bet v1-like"/>
    <property type="match status" value="1"/>
</dbReference>
<keyword evidence="3" id="KW-0560">Oxidoreductase</keyword>
<dbReference type="Gene3D" id="2.102.10.10">
    <property type="entry name" value="Rieske [2Fe-2S] iron-sulphur domain"/>
    <property type="match status" value="1"/>
</dbReference>
<keyword evidence="4" id="KW-0408">Iron</keyword>
<name>A0ABT5CF65_9BACT</name>
<sequence length="375" mass="42714">MSFHYQPLLADHAKPPSFEEARLIRQQARATGLHPDYWYPVARSGAVRPGQVISVRFWGRDIAIFRGEDGRVRALEDRCPHRAVKLSLGNVNANDLVCGYHGWRIGESGRLVGVGHELFGRRLPVCGVDAFPVQERHDLIWIFPGNASNSSSQSIPAIPELECEHPWPCARIDMVFRAHHSILAENINDFTHAYLHRRYNPFVGATIDKCEEIGDKAHISYATLTGQGRFSKYFVDRSRFATDRTDLSYEYPHHFASTRGLIKSWAFVLPIDSRTTQAFFLFYFGAIRLPLLPFQSPRWLTNLIIQSGKNLTIRPILEQDRMAIEAEQCGYERHFAMPALELSPAILLIQRLMIRKWKEYVTGAAAPTESSEETP</sequence>
<organism evidence="7 8">
    <name type="scientific">Sorangium atrum</name>
    <dbReference type="NCBI Taxonomy" id="2995308"/>
    <lineage>
        <taxon>Bacteria</taxon>
        <taxon>Pseudomonadati</taxon>
        <taxon>Myxococcota</taxon>
        <taxon>Polyangia</taxon>
        <taxon>Polyangiales</taxon>
        <taxon>Polyangiaceae</taxon>
        <taxon>Sorangium</taxon>
    </lineage>
</organism>
<dbReference type="InterPro" id="IPR015881">
    <property type="entry name" value="ARHD_Rieske_2Fe_2S"/>
</dbReference>
<dbReference type="PROSITE" id="PS00570">
    <property type="entry name" value="RING_HYDROXYL_ALPHA"/>
    <property type="match status" value="1"/>
</dbReference>
<evidence type="ECO:0000256" key="1">
    <source>
        <dbReference type="ARBA" id="ARBA00022714"/>
    </source>
</evidence>
<evidence type="ECO:0000313" key="7">
    <source>
        <dbReference type="EMBL" id="MDC0685084.1"/>
    </source>
</evidence>
<keyword evidence="7" id="KW-0223">Dioxygenase</keyword>
<dbReference type="InterPro" id="IPR050584">
    <property type="entry name" value="Cholesterol_7-desaturase"/>
</dbReference>
<evidence type="ECO:0000259" key="6">
    <source>
        <dbReference type="PROSITE" id="PS51296"/>
    </source>
</evidence>
<gene>
    <name evidence="7" type="ORF">POL72_45645</name>
</gene>
<proteinExistence type="predicted"/>
<protein>
    <submittedName>
        <fullName evidence="7">Aromatic ring-hydroxylating dioxygenase subunit alpha</fullName>
    </submittedName>
</protein>
<feature type="domain" description="Rieske" evidence="6">
    <location>
        <begin position="38"/>
        <end position="142"/>
    </location>
</feature>
<keyword evidence="2" id="KW-0479">Metal-binding</keyword>
<dbReference type="PANTHER" id="PTHR21266:SF57">
    <property type="entry name" value="3-CHLOROBENZOATE-3,4-DIOXYGENASE"/>
    <property type="match status" value="1"/>
</dbReference>
<keyword evidence="8" id="KW-1185">Reference proteome</keyword>
<dbReference type="RefSeq" id="WP_272103195.1">
    <property type="nucleotide sequence ID" value="NZ_JAQNDK010000006.1"/>
</dbReference>
<dbReference type="CDD" id="cd03469">
    <property type="entry name" value="Rieske_RO_Alpha_N"/>
    <property type="match status" value="1"/>
</dbReference>
<dbReference type="GO" id="GO:0051213">
    <property type="term" value="F:dioxygenase activity"/>
    <property type="evidence" value="ECO:0007669"/>
    <property type="project" value="UniProtKB-KW"/>
</dbReference>
<dbReference type="PANTHER" id="PTHR21266">
    <property type="entry name" value="IRON-SULFUR DOMAIN CONTAINING PROTEIN"/>
    <property type="match status" value="1"/>
</dbReference>
<dbReference type="EMBL" id="JAQNDK010000006">
    <property type="protein sequence ID" value="MDC0685084.1"/>
    <property type="molecule type" value="Genomic_DNA"/>
</dbReference>
<dbReference type="Proteomes" id="UP001217485">
    <property type="component" value="Unassembled WGS sequence"/>
</dbReference>
<comment type="caution">
    <text evidence="7">The sequence shown here is derived from an EMBL/GenBank/DDBJ whole genome shotgun (WGS) entry which is preliminary data.</text>
</comment>
<evidence type="ECO:0000256" key="5">
    <source>
        <dbReference type="ARBA" id="ARBA00023014"/>
    </source>
</evidence>
<dbReference type="Pfam" id="PF00355">
    <property type="entry name" value="Rieske"/>
    <property type="match status" value="1"/>
</dbReference>
<evidence type="ECO:0000313" key="8">
    <source>
        <dbReference type="Proteomes" id="UP001217485"/>
    </source>
</evidence>
<keyword evidence="5" id="KW-0411">Iron-sulfur</keyword>
<dbReference type="InterPro" id="IPR036922">
    <property type="entry name" value="Rieske_2Fe-2S_sf"/>
</dbReference>
<evidence type="ECO:0000256" key="4">
    <source>
        <dbReference type="ARBA" id="ARBA00023004"/>
    </source>
</evidence>
<keyword evidence="1" id="KW-0001">2Fe-2S</keyword>